<evidence type="ECO:0000259" key="5">
    <source>
        <dbReference type="Pfam" id="PF13476"/>
    </source>
</evidence>
<dbReference type="PANTHER" id="PTHR32114:SF2">
    <property type="entry name" value="ABC TRANSPORTER ABCH.3"/>
    <property type="match status" value="1"/>
</dbReference>
<comment type="similarity">
    <text evidence="1">Belongs to the SMC family. SbcC subfamily.</text>
</comment>
<dbReference type="SUPFAM" id="SSF52540">
    <property type="entry name" value="P-loop containing nucleoside triphosphate hydrolases"/>
    <property type="match status" value="1"/>
</dbReference>
<comment type="caution">
    <text evidence="6">The sequence shown here is derived from an EMBL/GenBank/DDBJ whole genome shotgun (WGS) entry which is preliminary data.</text>
</comment>
<evidence type="ECO:0000256" key="3">
    <source>
        <dbReference type="ARBA" id="ARBA00013368"/>
    </source>
</evidence>
<protein>
    <recommendedName>
        <fullName evidence="3">Nuclease SbcCD subunit C</fullName>
    </recommendedName>
</protein>
<evidence type="ECO:0000256" key="4">
    <source>
        <dbReference type="SAM" id="Coils"/>
    </source>
</evidence>
<keyword evidence="4" id="KW-0175">Coiled coil</keyword>
<dbReference type="Gene3D" id="3.40.50.300">
    <property type="entry name" value="P-loop containing nucleotide triphosphate hydrolases"/>
    <property type="match status" value="1"/>
</dbReference>
<dbReference type="GO" id="GO:0006302">
    <property type="term" value="P:double-strand break repair"/>
    <property type="evidence" value="ECO:0007669"/>
    <property type="project" value="InterPro"/>
</dbReference>
<proteinExistence type="inferred from homology"/>
<reference evidence="6 7" key="1">
    <citation type="submission" date="2007-03" db="EMBL/GenBank/DDBJ databases">
        <authorList>
            <person name="Stal L."/>
            <person name="Ferriera S."/>
            <person name="Johnson J."/>
            <person name="Kravitz S."/>
            <person name="Beeson K."/>
            <person name="Sutton G."/>
            <person name="Rogers Y.-H."/>
            <person name="Friedman R."/>
            <person name="Frazier M."/>
            <person name="Venter J.C."/>
        </authorList>
    </citation>
    <scope>NUCLEOTIDE SEQUENCE [LARGE SCALE GENOMIC DNA]</scope>
    <source>
        <strain evidence="6 7">CCY0110</strain>
    </source>
</reference>
<comment type="subunit">
    <text evidence="2">Heterodimer of SbcC and SbcD.</text>
</comment>
<dbReference type="PANTHER" id="PTHR32114">
    <property type="entry name" value="ABC TRANSPORTER ABCH.3"/>
    <property type="match status" value="1"/>
</dbReference>
<dbReference type="RefSeq" id="WP_008277947.1">
    <property type="nucleotide sequence ID" value="NZ_AAXW01000060.1"/>
</dbReference>
<feature type="domain" description="Rad50/SbcC-type AAA" evidence="5">
    <location>
        <begin position="5"/>
        <end position="200"/>
    </location>
</feature>
<dbReference type="Proteomes" id="UP000003781">
    <property type="component" value="Unassembled WGS sequence"/>
</dbReference>
<keyword evidence="7" id="KW-1185">Reference proteome</keyword>
<feature type="non-terminal residue" evidence="6">
    <location>
        <position position="351"/>
    </location>
</feature>
<organism evidence="6 7">
    <name type="scientific">Crocosphaera chwakensis CCY0110</name>
    <dbReference type="NCBI Taxonomy" id="391612"/>
    <lineage>
        <taxon>Bacteria</taxon>
        <taxon>Bacillati</taxon>
        <taxon>Cyanobacteriota</taxon>
        <taxon>Cyanophyceae</taxon>
        <taxon>Oscillatoriophycideae</taxon>
        <taxon>Chroococcales</taxon>
        <taxon>Aphanothecaceae</taxon>
        <taxon>Crocosphaera</taxon>
        <taxon>Crocosphaera chwakensis</taxon>
    </lineage>
</organism>
<name>A3IX43_9CHRO</name>
<dbReference type="Pfam" id="PF13476">
    <property type="entry name" value="AAA_23"/>
    <property type="match status" value="1"/>
</dbReference>
<dbReference type="AlphaFoldDB" id="A3IX43"/>
<dbReference type="InterPro" id="IPR038729">
    <property type="entry name" value="Rad50/SbcC_AAA"/>
</dbReference>
<gene>
    <name evidence="6" type="ORF">CY0110_02502</name>
</gene>
<sequence length="351" mass="41685">MIPLQLTLKNFLSYRETVLDFRGLHTACICGANGAGKSSLLEAITWAIWGKSRTASDEDIIHTTANYVRVDFEFISYEQSYRVIRSRQRGKSATLDFQVKSKNKFISLSAKRVRDTQDIIVATLKLDHETFINSAYLRQGRADEFMLKGATDRKQVLAELLKLNQYQQLSEKAKVLAKEHEIKAKQLKVNLDRITQQIEEKRDINQQQETINREIEKSQKLQQLDRDKLQIIKQKDSHRQAWLEQFTWHQNKQQNLDKERKQLDQEKSQLVRKIHESEKLINQEQEIIEKYEELLLLQKQEETLSHQFQLSQDIQEKKQKIEQEIFKKNNQLQLQIRQQQTRLEQLEEQEK</sequence>
<dbReference type="EMBL" id="AAXW01000060">
    <property type="protein sequence ID" value="EAZ88930.1"/>
    <property type="molecule type" value="Genomic_DNA"/>
</dbReference>
<evidence type="ECO:0000256" key="1">
    <source>
        <dbReference type="ARBA" id="ARBA00006930"/>
    </source>
</evidence>
<dbReference type="eggNOG" id="COG0419">
    <property type="taxonomic scope" value="Bacteria"/>
</dbReference>
<feature type="coiled-coil region" evidence="4">
    <location>
        <begin position="249"/>
        <end position="349"/>
    </location>
</feature>
<dbReference type="GO" id="GO:0016887">
    <property type="term" value="F:ATP hydrolysis activity"/>
    <property type="evidence" value="ECO:0007669"/>
    <property type="project" value="InterPro"/>
</dbReference>
<evidence type="ECO:0000256" key="2">
    <source>
        <dbReference type="ARBA" id="ARBA00011322"/>
    </source>
</evidence>
<dbReference type="InterPro" id="IPR027417">
    <property type="entry name" value="P-loop_NTPase"/>
</dbReference>
<evidence type="ECO:0000313" key="6">
    <source>
        <dbReference type="EMBL" id="EAZ88930.1"/>
    </source>
</evidence>
<dbReference type="OrthoDB" id="9795626at2"/>
<feature type="coiled-coil region" evidence="4">
    <location>
        <begin position="163"/>
        <end position="224"/>
    </location>
</feature>
<accession>A3IX43</accession>
<evidence type="ECO:0000313" key="7">
    <source>
        <dbReference type="Proteomes" id="UP000003781"/>
    </source>
</evidence>